<accession>A0A343ESS8</accession>
<name>A0A343ESS8_9CEST</name>
<evidence type="ECO:0000256" key="13">
    <source>
        <dbReference type="ARBA" id="ARBA00023075"/>
    </source>
</evidence>
<proteinExistence type="inferred from homology"/>
<evidence type="ECO:0000256" key="2">
    <source>
        <dbReference type="ARBA" id="ARBA00004448"/>
    </source>
</evidence>
<evidence type="ECO:0000313" key="19">
    <source>
        <dbReference type="EMBL" id="ASL24614.1"/>
    </source>
</evidence>
<feature type="transmembrane region" description="Helical" evidence="16">
    <location>
        <begin position="331"/>
        <end position="359"/>
    </location>
</feature>
<sequence>MFSSMRRSFVDLPINFSLGYFWCSGFVLSSLIMLQTISGVILSFVYIAAPGEAFGWVLGETADSFFYWSVRYWHIWGVTFIFILLFVHMGRSLYYSSYSNRSVWNVGFLVYLLLMVEAFLGYVLPWHQMSYWAATVLTTIVSGLPVLGPSLYSYVVGGFSVTGVTLIRVFSLHVCLGFVVIGLLVAHVVLLHQSGSNNSLFSLPGHSDVVYFHSYFTSKDFLSFLSIITVVSLGLWLTPDLVVDPDGYTEANMLLTPASIKPEWYFLAYYAIIRAIESKMGGLIAVTSVLLLMWVPTSNSSCVYDALRQVTFWSATSLFLCLIYLGVCHPVYPYLGICFVCAILFITCLFVFKIGWFVVNR</sequence>
<feature type="transmembrane region" description="Helical" evidence="16">
    <location>
        <begin position="70"/>
        <end position="90"/>
    </location>
</feature>
<dbReference type="InterPro" id="IPR016174">
    <property type="entry name" value="Di-haem_cyt_TM"/>
</dbReference>
<dbReference type="Gene3D" id="1.20.810.10">
    <property type="entry name" value="Cytochrome Bc1 Complex, Chain C"/>
    <property type="match status" value="1"/>
</dbReference>
<dbReference type="InterPro" id="IPR036150">
    <property type="entry name" value="Cyt_b/b6_C_sf"/>
</dbReference>
<evidence type="ECO:0000256" key="11">
    <source>
        <dbReference type="ARBA" id="ARBA00022989"/>
    </source>
</evidence>
<evidence type="ECO:0000256" key="1">
    <source>
        <dbReference type="ARBA" id="ARBA00002566"/>
    </source>
</evidence>
<comment type="function">
    <text evidence="1 16">Component of the ubiquinol-cytochrome c reductase complex (complex III or cytochrome b-c1 complex) that is part of the mitochondrial respiratory chain. The b-c1 complex mediates electron transfer from ubiquinol to cytochrome c. Contributes to the generation of a proton gradient across the mitochondrial membrane that is then used for ATP synthesis.</text>
</comment>
<feature type="transmembrane region" description="Helical" evidence="16">
    <location>
        <begin position="40"/>
        <end position="58"/>
    </location>
</feature>
<evidence type="ECO:0000256" key="8">
    <source>
        <dbReference type="ARBA" id="ARBA00022723"/>
    </source>
</evidence>
<feature type="transmembrane region" description="Helical" evidence="16">
    <location>
        <begin position="102"/>
        <end position="124"/>
    </location>
</feature>
<keyword evidence="11 16" id="KW-1133">Transmembrane helix</keyword>
<dbReference type="GO" id="GO:0016491">
    <property type="term" value="F:oxidoreductase activity"/>
    <property type="evidence" value="ECO:0007669"/>
    <property type="project" value="UniProtKB-UniRule"/>
</dbReference>
<evidence type="ECO:0000256" key="3">
    <source>
        <dbReference type="ARBA" id="ARBA00013531"/>
    </source>
</evidence>
<dbReference type="Pfam" id="PF00033">
    <property type="entry name" value="Cytochrome_B"/>
    <property type="match status" value="1"/>
</dbReference>
<keyword evidence="6 16" id="KW-0679">Respiratory chain</keyword>
<dbReference type="EMBL" id="KY486754">
    <property type="protein sequence ID" value="ASL24614.1"/>
    <property type="molecule type" value="Genomic_DNA"/>
</dbReference>
<evidence type="ECO:0000256" key="6">
    <source>
        <dbReference type="ARBA" id="ARBA00022660"/>
    </source>
</evidence>
<keyword evidence="13" id="KW-0830">Ubiquinone</keyword>
<dbReference type="PANTHER" id="PTHR19271">
    <property type="entry name" value="CYTOCHROME B"/>
    <property type="match status" value="1"/>
</dbReference>
<dbReference type="PROSITE" id="PS51003">
    <property type="entry name" value="CYTB_CTER"/>
    <property type="match status" value="1"/>
</dbReference>
<reference evidence="19" key="1">
    <citation type="journal article" date="2017" name="Parasit. Vectors">
        <title>The complete mitochondrial DNA of three monozoic tapeworms in the Caryophyllidea: a mitogenomic perspective on the phylogeny of eucestodes.</title>
        <authorList>
            <person name="Li W.X."/>
            <person name="Zhang D."/>
            <person name="Boyce K."/>
            <person name="Xi B.W."/>
            <person name="Zou H."/>
            <person name="Wu S.G."/>
            <person name="Li M."/>
            <person name="Wang G.T."/>
        </authorList>
    </citation>
    <scope>NUCLEOTIDE SEQUENCE</scope>
</reference>
<geneLocation type="mitochondrion" evidence="19"/>
<feature type="transmembrane region" description="Helical" evidence="16">
    <location>
        <begin position="167"/>
        <end position="191"/>
    </location>
</feature>
<evidence type="ECO:0000256" key="9">
    <source>
        <dbReference type="ARBA" id="ARBA00022792"/>
    </source>
</evidence>
<keyword evidence="8 16" id="KW-0479">Metal-binding</keyword>
<feature type="transmembrane region" description="Helical" evidence="16">
    <location>
        <begin position="221"/>
        <end position="238"/>
    </location>
</feature>
<evidence type="ECO:0000256" key="16">
    <source>
        <dbReference type="RuleBase" id="RU362117"/>
    </source>
</evidence>
<dbReference type="Pfam" id="PF00032">
    <property type="entry name" value="Cytochrom_B_C"/>
    <property type="match status" value="1"/>
</dbReference>
<organism evidence="19">
    <name type="scientific">Atractolytocestus huronensis</name>
    <dbReference type="NCBI Taxonomy" id="507542"/>
    <lineage>
        <taxon>Eukaryota</taxon>
        <taxon>Metazoa</taxon>
        <taxon>Spiralia</taxon>
        <taxon>Lophotrochozoa</taxon>
        <taxon>Platyhelminthes</taxon>
        <taxon>Cestoda</taxon>
        <taxon>Eucestoda</taxon>
        <taxon>Caryophyllidea</taxon>
        <taxon>Lytocestidae</taxon>
        <taxon>Atractolytocestus</taxon>
    </lineage>
</organism>
<keyword evidence="7 16" id="KW-0812">Transmembrane</keyword>
<evidence type="ECO:0000256" key="7">
    <source>
        <dbReference type="ARBA" id="ARBA00022692"/>
    </source>
</evidence>
<dbReference type="PROSITE" id="PS51002">
    <property type="entry name" value="CYTB_NTER"/>
    <property type="match status" value="1"/>
</dbReference>
<dbReference type="GO" id="GO:0005743">
    <property type="term" value="C:mitochondrial inner membrane"/>
    <property type="evidence" value="ECO:0007669"/>
    <property type="project" value="UniProtKB-SubCell"/>
</dbReference>
<feature type="domain" description="Cytochrome b/b6 C-terminal region profile" evidence="18">
    <location>
        <begin position="202"/>
        <end position="361"/>
    </location>
</feature>
<evidence type="ECO:0000256" key="14">
    <source>
        <dbReference type="ARBA" id="ARBA00023128"/>
    </source>
</evidence>
<comment type="subcellular location">
    <subcellularLocation>
        <location evidence="2">Mitochondrion inner membrane</location>
        <topology evidence="2">Multi-pass membrane protein</topology>
    </subcellularLocation>
</comment>
<keyword evidence="15 16" id="KW-0472">Membrane</keyword>
<dbReference type="PANTHER" id="PTHR19271:SF16">
    <property type="entry name" value="CYTOCHROME B"/>
    <property type="match status" value="1"/>
</dbReference>
<evidence type="ECO:0000256" key="5">
    <source>
        <dbReference type="ARBA" id="ARBA00022617"/>
    </source>
</evidence>
<dbReference type="GO" id="GO:0006122">
    <property type="term" value="P:mitochondrial electron transport, ubiquinol to cytochrome c"/>
    <property type="evidence" value="ECO:0007669"/>
    <property type="project" value="TreeGrafter"/>
</dbReference>
<keyword evidence="5 16" id="KW-0349">Heme</keyword>
<protein>
    <recommendedName>
        <fullName evidence="3 16">Cytochrome b</fullName>
    </recommendedName>
</protein>
<dbReference type="RefSeq" id="YP_009415149.1">
    <property type="nucleotide sequence ID" value="NC_035635.1"/>
</dbReference>
<dbReference type="InterPro" id="IPR027387">
    <property type="entry name" value="Cytb/b6-like_sf"/>
</dbReference>
<dbReference type="InterPro" id="IPR005797">
    <property type="entry name" value="Cyt_b/b6_N"/>
</dbReference>
<dbReference type="SUPFAM" id="SSF81648">
    <property type="entry name" value="a domain/subunit of cytochrome bc1 complex (Ubiquinol-cytochrome c reductase)"/>
    <property type="match status" value="1"/>
</dbReference>
<keyword evidence="12 16" id="KW-0408">Iron</keyword>
<evidence type="ECO:0000256" key="12">
    <source>
        <dbReference type="ARBA" id="ARBA00023004"/>
    </source>
</evidence>
<evidence type="ECO:0000259" key="18">
    <source>
        <dbReference type="PROSITE" id="PS51003"/>
    </source>
</evidence>
<dbReference type="GeneID" id="33901309"/>
<feature type="transmembrane region" description="Helical" evidence="16">
    <location>
        <begin position="12"/>
        <end position="34"/>
    </location>
</feature>
<feature type="transmembrane region" description="Helical" evidence="16">
    <location>
        <begin position="267"/>
        <end position="294"/>
    </location>
</feature>
<keyword evidence="9" id="KW-0999">Mitochondrion inner membrane</keyword>
<evidence type="ECO:0000256" key="4">
    <source>
        <dbReference type="ARBA" id="ARBA00022448"/>
    </source>
</evidence>
<evidence type="ECO:0000256" key="10">
    <source>
        <dbReference type="ARBA" id="ARBA00022982"/>
    </source>
</evidence>
<keyword evidence="4 16" id="KW-0813">Transport</keyword>
<feature type="transmembrane region" description="Helical" evidence="16">
    <location>
        <begin position="131"/>
        <end position="155"/>
    </location>
</feature>
<gene>
    <name evidence="19" type="primary">cytb</name>
</gene>
<dbReference type="AlphaFoldDB" id="A0A343ESS8"/>
<dbReference type="InterPro" id="IPR005798">
    <property type="entry name" value="Cyt_b/b6_C"/>
</dbReference>
<keyword evidence="14 16" id="KW-0496">Mitochondrion</keyword>
<comment type="similarity">
    <text evidence="16">Belongs to the cytochrome b family.</text>
</comment>
<evidence type="ECO:0000259" key="17">
    <source>
        <dbReference type="PROSITE" id="PS51002"/>
    </source>
</evidence>
<feature type="domain" description="Cytochrome b/b6 N-terminal region profile" evidence="17">
    <location>
        <begin position="1"/>
        <end position="200"/>
    </location>
</feature>
<comment type="cofactor">
    <cofactor evidence="16">
        <name>heme b</name>
        <dbReference type="ChEBI" id="CHEBI:60344"/>
    </cofactor>
    <text evidence="16">Binds 2 heme groups non-covalently.</text>
</comment>
<dbReference type="GO" id="GO:0046872">
    <property type="term" value="F:metal ion binding"/>
    <property type="evidence" value="ECO:0007669"/>
    <property type="project" value="UniProtKB-UniRule"/>
</dbReference>
<feature type="transmembrane region" description="Helical" evidence="16">
    <location>
        <begin position="306"/>
        <end position="325"/>
    </location>
</feature>
<evidence type="ECO:0000256" key="15">
    <source>
        <dbReference type="ARBA" id="ARBA00023136"/>
    </source>
</evidence>
<dbReference type="GO" id="GO:0008121">
    <property type="term" value="F:quinol-cytochrome-c reductase activity"/>
    <property type="evidence" value="ECO:0007669"/>
    <property type="project" value="TreeGrafter"/>
</dbReference>
<dbReference type="SUPFAM" id="SSF81342">
    <property type="entry name" value="Transmembrane di-heme cytochromes"/>
    <property type="match status" value="1"/>
</dbReference>
<keyword evidence="10 16" id="KW-0249">Electron transport</keyword>